<keyword evidence="3" id="KW-1185">Reference proteome</keyword>
<dbReference type="Proteomes" id="UP000306229">
    <property type="component" value="Chromosome"/>
</dbReference>
<gene>
    <name evidence="2" type="ORF">FF125_09350</name>
</gene>
<proteinExistence type="predicted"/>
<dbReference type="Gene3D" id="3.20.20.100">
    <property type="entry name" value="NADP-dependent oxidoreductase domain"/>
    <property type="match status" value="1"/>
</dbReference>
<accession>A0A5B7U0L3</accession>
<evidence type="ECO:0000313" key="3">
    <source>
        <dbReference type="Proteomes" id="UP000306229"/>
    </source>
</evidence>
<evidence type="ECO:0000259" key="1">
    <source>
        <dbReference type="Pfam" id="PF00248"/>
    </source>
</evidence>
<dbReference type="InterPro" id="IPR023210">
    <property type="entry name" value="NADP_OxRdtase_dom"/>
</dbReference>
<evidence type="ECO:0000313" key="2">
    <source>
        <dbReference type="EMBL" id="QCX41036.1"/>
    </source>
</evidence>
<sequence>MHFKNNLGLGTAAIGRPLYINLKQDASEEAFSLPKFKEKGLEMLENAYTNGVRYFDTSPGYGIAEELMVGWLKEKNDPSIIVSTKWGYTYVANFDPNAKEHEVKEHSLANLNKQWEYSKQLLPYLKVYQIHSATLDTGVLENTEVLKRLHTLKKEYNITIGLTTTGDNQTEVLEKALAIRVENEYLFQSFQCTYNVLDQSVSIYREALQKRSGPFIIKEALANGRLIPNDNYSNYNVLYHFMQRLAKEYEVGADAIALRYCMDVFPHAMVLSGANNDIHLKSNLKANQFSLTALEMEQLEAFGVSSNAYWKERKQLKWN</sequence>
<organism evidence="2 3">
    <name type="scientific">Aureibaculum algae</name>
    <dbReference type="NCBI Taxonomy" id="2584122"/>
    <lineage>
        <taxon>Bacteria</taxon>
        <taxon>Pseudomonadati</taxon>
        <taxon>Bacteroidota</taxon>
        <taxon>Flavobacteriia</taxon>
        <taxon>Flavobacteriales</taxon>
        <taxon>Flavobacteriaceae</taxon>
        <taxon>Aureibaculum</taxon>
    </lineage>
</organism>
<dbReference type="PANTHER" id="PTHR43312">
    <property type="entry name" value="D-THREO-ALDOSE 1-DEHYDROGENASE"/>
    <property type="match status" value="1"/>
</dbReference>
<reference evidence="2 3" key="1">
    <citation type="submission" date="2019-05" db="EMBL/GenBank/DDBJ databases">
        <title>Algicella ahnfeltiae gen. nov., sp. nov., a novel marine bacterium of the family Flavobacteriaceae isolated from a red alga.</title>
        <authorList>
            <person name="Nedashkovskaya O.I."/>
            <person name="Kukhlevskiy A.D."/>
            <person name="Kim S.-G."/>
            <person name="Zhukova N.V."/>
            <person name="Mikhailov V.V."/>
        </authorList>
    </citation>
    <scope>NUCLEOTIDE SEQUENCE [LARGE SCALE GENOMIC DNA]</scope>
    <source>
        <strain evidence="2 3">10Alg115</strain>
    </source>
</reference>
<dbReference type="OrthoDB" id="9773828at2"/>
<dbReference type="PANTHER" id="PTHR43312:SF1">
    <property type="entry name" value="NADP-DEPENDENT OXIDOREDUCTASE DOMAIN-CONTAINING PROTEIN"/>
    <property type="match status" value="1"/>
</dbReference>
<name>A0A5B7U0L3_9FLAO</name>
<dbReference type="InterPro" id="IPR036812">
    <property type="entry name" value="NAD(P)_OxRdtase_dom_sf"/>
</dbReference>
<dbReference type="EMBL" id="CP040749">
    <property type="protein sequence ID" value="QCX41036.1"/>
    <property type="molecule type" value="Genomic_DNA"/>
</dbReference>
<dbReference type="Pfam" id="PF00248">
    <property type="entry name" value="Aldo_ket_red"/>
    <property type="match status" value="1"/>
</dbReference>
<dbReference type="InterPro" id="IPR053135">
    <property type="entry name" value="AKR2_Oxidoreductase"/>
</dbReference>
<dbReference type="AlphaFoldDB" id="A0A5B7U0L3"/>
<dbReference type="KEGG" id="fbe:FF125_09350"/>
<protein>
    <submittedName>
        <fullName evidence="2">Aldo/keto reductase</fullName>
    </submittedName>
</protein>
<feature type="domain" description="NADP-dependent oxidoreductase" evidence="1">
    <location>
        <begin position="37"/>
        <end position="301"/>
    </location>
</feature>
<dbReference type="SUPFAM" id="SSF51430">
    <property type="entry name" value="NAD(P)-linked oxidoreductase"/>
    <property type="match status" value="1"/>
</dbReference>